<dbReference type="InterPro" id="IPR011006">
    <property type="entry name" value="CheY-like_superfamily"/>
</dbReference>
<evidence type="ECO:0000256" key="4">
    <source>
        <dbReference type="ARBA" id="ARBA00023163"/>
    </source>
</evidence>
<name>A0A956RNN3_UNCEI</name>
<dbReference type="PRINTS" id="PR00038">
    <property type="entry name" value="HTHLUXR"/>
</dbReference>
<dbReference type="InterPro" id="IPR001789">
    <property type="entry name" value="Sig_transdc_resp-reg_receiver"/>
</dbReference>
<evidence type="ECO:0000256" key="1">
    <source>
        <dbReference type="ARBA" id="ARBA00022553"/>
    </source>
</evidence>
<evidence type="ECO:0000313" key="9">
    <source>
        <dbReference type="Proteomes" id="UP000697710"/>
    </source>
</evidence>
<keyword evidence="2" id="KW-0805">Transcription regulation</keyword>
<dbReference type="PROSITE" id="PS50110">
    <property type="entry name" value="RESPONSE_REGULATORY"/>
    <property type="match status" value="1"/>
</dbReference>
<keyword evidence="1 5" id="KW-0597">Phosphoprotein</keyword>
<evidence type="ECO:0000256" key="2">
    <source>
        <dbReference type="ARBA" id="ARBA00023015"/>
    </source>
</evidence>
<dbReference type="Proteomes" id="UP000697710">
    <property type="component" value="Unassembled WGS sequence"/>
</dbReference>
<evidence type="ECO:0000313" key="8">
    <source>
        <dbReference type="EMBL" id="MCA9727721.1"/>
    </source>
</evidence>
<feature type="domain" description="Response regulatory" evidence="7">
    <location>
        <begin position="6"/>
        <end position="121"/>
    </location>
</feature>
<keyword evidence="4" id="KW-0804">Transcription</keyword>
<dbReference type="SUPFAM" id="SSF46894">
    <property type="entry name" value="C-terminal effector domain of the bipartite response regulators"/>
    <property type="match status" value="1"/>
</dbReference>
<reference evidence="8" key="2">
    <citation type="journal article" date="2021" name="Microbiome">
        <title>Successional dynamics and alternative stable states in a saline activated sludge microbial community over 9 years.</title>
        <authorList>
            <person name="Wang Y."/>
            <person name="Ye J."/>
            <person name="Ju F."/>
            <person name="Liu L."/>
            <person name="Boyd J.A."/>
            <person name="Deng Y."/>
            <person name="Parks D.H."/>
            <person name="Jiang X."/>
            <person name="Yin X."/>
            <person name="Woodcroft B.J."/>
            <person name="Tyson G.W."/>
            <person name="Hugenholtz P."/>
            <person name="Polz M.F."/>
            <person name="Zhang T."/>
        </authorList>
    </citation>
    <scope>NUCLEOTIDE SEQUENCE</scope>
    <source>
        <strain evidence="8">HKST-UBA01</strain>
    </source>
</reference>
<dbReference type="CDD" id="cd17537">
    <property type="entry name" value="REC_FixJ"/>
    <property type="match status" value="1"/>
</dbReference>
<dbReference type="InterPro" id="IPR000792">
    <property type="entry name" value="Tscrpt_reg_LuxR_C"/>
</dbReference>
<accession>A0A956RNN3</accession>
<dbReference type="GO" id="GO:0000160">
    <property type="term" value="P:phosphorelay signal transduction system"/>
    <property type="evidence" value="ECO:0007669"/>
    <property type="project" value="InterPro"/>
</dbReference>
<evidence type="ECO:0000256" key="3">
    <source>
        <dbReference type="ARBA" id="ARBA00023125"/>
    </source>
</evidence>
<comment type="caution">
    <text evidence="8">The sequence shown here is derived from an EMBL/GenBank/DDBJ whole genome shotgun (WGS) entry which is preliminary data.</text>
</comment>
<dbReference type="SMART" id="SM00421">
    <property type="entry name" value="HTH_LUXR"/>
    <property type="match status" value="1"/>
</dbReference>
<dbReference type="PROSITE" id="PS50043">
    <property type="entry name" value="HTH_LUXR_2"/>
    <property type="match status" value="1"/>
</dbReference>
<evidence type="ECO:0000259" key="6">
    <source>
        <dbReference type="PROSITE" id="PS50043"/>
    </source>
</evidence>
<dbReference type="GO" id="GO:0006355">
    <property type="term" value="P:regulation of DNA-templated transcription"/>
    <property type="evidence" value="ECO:0007669"/>
    <property type="project" value="InterPro"/>
</dbReference>
<evidence type="ECO:0000256" key="5">
    <source>
        <dbReference type="PROSITE-ProRule" id="PRU00169"/>
    </source>
</evidence>
<dbReference type="CDD" id="cd06170">
    <property type="entry name" value="LuxR_C_like"/>
    <property type="match status" value="1"/>
</dbReference>
<evidence type="ECO:0000259" key="7">
    <source>
        <dbReference type="PROSITE" id="PS50110"/>
    </source>
</evidence>
<dbReference type="Gene3D" id="3.40.50.2300">
    <property type="match status" value="1"/>
</dbReference>
<dbReference type="PANTHER" id="PTHR44688:SF16">
    <property type="entry name" value="DNA-BINDING TRANSCRIPTIONAL ACTIVATOR DEVR_DOSR"/>
    <property type="match status" value="1"/>
</dbReference>
<feature type="modified residue" description="4-aspartylphosphate" evidence="5">
    <location>
        <position position="55"/>
    </location>
</feature>
<dbReference type="Gene3D" id="1.10.10.10">
    <property type="entry name" value="Winged helix-like DNA-binding domain superfamily/Winged helix DNA-binding domain"/>
    <property type="match status" value="1"/>
</dbReference>
<dbReference type="AlphaFoldDB" id="A0A956RNN3"/>
<keyword evidence="3" id="KW-0238">DNA-binding</keyword>
<dbReference type="SUPFAM" id="SSF52172">
    <property type="entry name" value="CheY-like"/>
    <property type="match status" value="1"/>
</dbReference>
<dbReference type="GO" id="GO:0003677">
    <property type="term" value="F:DNA binding"/>
    <property type="evidence" value="ECO:0007669"/>
    <property type="project" value="UniProtKB-KW"/>
</dbReference>
<sequence length="202" mass="22685">MKNEPTVFIVDDDPGIRRALRMLMKSVGLPCETFESGPDFLEVFDPSRAGCLVLDVRMPGMSGLELQEKLATSGKTTPPIVFMTAHGDVPMAVSAMKSGALDFIQKPFRDQEMIDRIQKALALDREMRSESSGKEVVLERIERLTPREREVLDLIVEGKPNKGIAFDLGVSERTVEIHRSRVMRKMEAESLAELVQMVLRVR</sequence>
<dbReference type="SMART" id="SM00448">
    <property type="entry name" value="REC"/>
    <property type="match status" value="1"/>
</dbReference>
<dbReference type="Pfam" id="PF00196">
    <property type="entry name" value="GerE"/>
    <property type="match status" value="1"/>
</dbReference>
<dbReference type="PANTHER" id="PTHR44688">
    <property type="entry name" value="DNA-BINDING TRANSCRIPTIONAL ACTIVATOR DEVR_DOSR"/>
    <property type="match status" value="1"/>
</dbReference>
<gene>
    <name evidence="8" type="ORF">KC729_08555</name>
</gene>
<dbReference type="PROSITE" id="PS00622">
    <property type="entry name" value="HTH_LUXR_1"/>
    <property type="match status" value="1"/>
</dbReference>
<reference evidence="8" key="1">
    <citation type="submission" date="2020-04" db="EMBL/GenBank/DDBJ databases">
        <authorList>
            <person name="Zhang T."/>
        </authorList>
    </citation>
    <scope>NUCLEOTIDE SEQUENCE</scope>
    <source>
        <strain evidence="8">HKST-UBA01</strain>
    </source>
</reference>
<dbReference type="FunFam" id="3.40.50.2300:FF:000018">
    <property type="entry name" value="DNA-binding transcriptional regulator NtrC"/>
    <property type="match status" value="1"/>
</dbReference>
<protein>
    <submittedName>
        <fullName evidence="8">Response regulator transcription factor</fullName>
    </submittedName>
</protein>
<dbReference type="Pfam" id="PF00072">
    <property type="entry name" value="Response_reg"/>
    <property type="match status" value="1"/>
</dbReference>
<feature type="domain" description="HTH luxR-type" evidence="6">
    <location>
        <begin position="137"/>
        <end position="202"/>
    </location>
</feature>
<dbReference type="InterPro" id="IPR036388">
    <property type="entry name" value="WH-like_DNA-bd_sf"/>
</dbReference>
<dbReference type="EMBL" id="JAGQHR010000221">
    <property type="protein sequence ID" value="MCA9727721.1"/>
    <property type="molecule type" value="Genomic_DNA"/>
</dbReference>
<dbReference type="InterPro" id="IPR016032">
    <property type="entry name" value="Sig_transdc_resp-reg_C-effctor"/>
</dbReference>
<organism evidence="8 9">
    <name type="scientific">Eiseniibacteriota bacterium</name>
    <dbReference type="NCBI Taxonomy" id="2212470"/>
    <lineage>
        <taxon>Bacteria</taxon>
        <taxon>Candidatus Eiseniibacteriota</taxon>
    </lineage>
</organism>
<proteinExistence type="predicted"/>